<dbReference type="InterPro" id="IPR002930">
    <property type="entry name" value="GCV_H"/>
</dbReference>
<dbReference type="GO" id="GO:0009249">
    <property type="term" value="P:protein lipoylation"/>
    <property type="evidence" value="ECO:0007669"/>
    <property type="project" value="TreeGrafter"/>
</dbReference>
<dbReference type="NCBIfam" id="NF002270">
    <property type="entry name" value="PRK01202.1"/>
    <property type="match status" value="1"/>
</dbReference>
<name>A0A6F8ZJR6_9FIRM</name>
<keyword evidence="1 2" id="KW-0450">Lipoyl</keyword>
<comment type="similarity">
    <text evidence="2">Belongs to the GcvH family.</text>
</comment>
<gene>
    <name evidence="2 4" type="primary">gcvH</name>
    <name evidence="4" type="ORF">R50_2343</name>
</gene>
<dbReference type="KEGG" id="hfv:R50_2343"/>
<accession>A0A6F8ZJR6</accession>
<reference evidence="4 5" key="1">
    <citation type="submission" date="2020-02" db="EMBL/GenBank/DDBJ databases">
        <authorList>
            <person name="Hogendoorn C."/>
        </authorList>
    </citation>
    <scope>NUCLEOTIDE SEQUENCE [LARGE SCALE GENOMIC DNA]</scope>
    <source>
        <strain evidence="4">R501</strain>
    </source>
</reference>
<dbReference type="AlphaFoldDB" id="A0A6F8ZJR6"/>
<dbReference type="PANTHER" id="PTHR11715">
    <property type="entry name" value="GLYCINE CLEAVAGE SYSTEM H PROTEIN"/>
    <property type="match status" value="1"/>
</dbReference>
<evidence type="ECO:0000256" key="1">
    <source>
        <dbReference type="ARBA" id="ARBA00022823"/>
    </source>
</evidence>
<dbReference type="Pfam" id="PF01597">
    <property type="entry name" value="GCV_H"/>
    <property type="match status" value="1"/>
</dbReference>
<evidence type="ECO:0000256" key="2">
    <source>
        <dbReference type="HAMAP-Rule" id="MF_00272"/>
    </source>
</evidence>
<dbReference type="HAMAP" id="MF_00272">
    <property type="entry name" value="GcvH"/>
    <property type="match status" value="1"/>
</dbReference>
<comment type="subunit">
    <text evidence="2">The glycine cleavage system is composed of four proteins: P, T, L and H.</text>
</comment>
<dbReference type="Gene3D" id="2.40.50.100">
    <property type="match status" value="1"/>
</dbReference>
<dbReference type="Proteomes" id="UP000503399">
    <property type="component" value="Chromosome"/>
</dbReference>
<evidence type="ECO:0000259" key="3">
    <source>
        <dbReference type="PROSITE" id="PS50968"/>
    </source>
</evidence>
<feature type="modified residue" description="N6-lipoyllysine" evidence="2">
    <location>
        <position position="73"/>
    </location>
</feature>
<dbReference type="GO" id="GO:0005960">
    <property type="term" value="C:glycine cleavage complex"/>
    <property type="evidence" value="ECO:0007669"/>
    <property type="project" value="InterPro"/>
</dbReference>
<evidence type="ECO:0000313" key="5">
    <source>
        <dbReference type="Proteomes" id="UP000503399"/>
    </source>
</evidence>
<dbReference type="EMBL" id="LR778114">
    <property type="protein sequence ID" value="CAB1129840.1"/>
    <property type="molecule type" value="Genomic_DNA"/>
</dbReference>
<dbReference type="InterPro" id="IPR011053">
    <property type="entry name" value="Single_hybrid_motif"/>
</dbReference>
<dbReference type="InterPro" id="IPR000089">
    <property type="entry name" value="Biotin_lipoyl"/>
</dbReference>
<dbReference type="SUPFAM" id="SSF51230">
    <property type="entry name" value="Single hybrid motif"/>
    <property type="match status" value="1"/>
</dbReference>
<dbReference type="PANTHER" id="PTHR11715:SF3">
    <property type="entry name" value="GLYCINE CLEAVAGE SYSTEM H PROTEIN-RELATED"/>
    <property type="match status" value="1"/>
</dbReference>
<dbReference type="InterPro" id="IPR033753">
    <property type="entry name" value="GCV_H/Fam206"/>
</dbReference>
<dbReference type="PROSITE" id="PS50968">
    <property type="entry name" value="BIOTINYL_LIPOYL"/>
    <property type="match status" value="1"/>
</dbReference>
<protein>
    <recommendedName>
        <fullName evidence="2">Glycine cleavage system H protein</fullName>
    </recommendedName>
</protein>
<keyword evidence="5" id="KW-1185">Reference proteome</keyword>
<dbReference type="CDD" id="cd06848">
    <property type="entry name" value="GCS_H"/>
    <property type="match status" value="1"/>
</dbReference>
<comment type="cofactor">
    <cofactor evidence="2">
        <name>(R)-lipoate</name>
        <dbReference type="ChEBI" id="CHEBI:83088"/>
    </cofactor>
    <text evidence="2">Binds 1 lipoyl cofactor covalently.</text>
</comment>
<feature type="domain" description="Lipoyl-binding" evidence="3">
    <location>
        <begin position="32"/>
        <end position="114"/>
    </location>
</feature>
<sequence length="144" mass="16009">MALNKSVPVRWQVLEDRFYDQYHQWSQVEDAVITMGVTDYVQDSAGDILYVSLPKPGTELKAGEPWGSLESGKWVGQLYAPFDGVVIAANEAVEEAPGVVNQDPYHKGWLIKVKPAVPAGFAVSRLMGPERYRAMLAELETEEL</sequence>
<evidence type="ECO:0000313" key="4">
    <source>
        <dbReference type="EMBL" id="CAB1129840.1"/>
    </source>
</evidence>
<proteinExistence type="inferred from homology"/>
<comment type="function">
    <text evidence="2">The glycine cleavage system catalyzes the degradation of glycine. The H protein shuttles the methylamine group of glycine from the P protein to the T protein.</text>
</comment>
<dbReference type="GO" id="GO:0019464">
    <property type="term" value="P:glycine decarboxylation via glycine cleavage system"/>
    <property type="evidence" value="ECO:0007669"/>
    <property type="project" value="UniProtKB-UniRule"/>
</dbReference>
<organism evidence="4 5">
    <name type="scientific">Candidatus Hydrogenisulfobacillus filiaventi</name>
    <dbReference type="NCBI Taxonomy" id="2707344"/>
    <lineage>
        <taxon>Bacteria</taxon>
        <taxon>Bacillati</taxon>
        <taxon>Bacillota</taxon>
        <taxon>Clostridia</taxon>
        <taxon>Eubacteriales</taxon>
        <taxon>Clostridiales Family XVII. Incertae Sedis</taxon>
        <taxon>Candidatus Hydrogenisulfobacillus</taxon>
    </lineage>
</organism>
<dbReference type="GO" id="GO:0005737">
    <property type="term" value="C:cytoplasm"/>
    <property type="evidence" value="ECO:0007669"/>
    <property type="project" value="TreeGrafter"/>
</dbReference>